<dbReference type="OrthoDB" id="8535852at2"/>
<comment type="caution">
    <text evidence="3">The sequence shown here is derived from an EMBL/GenBank/DDBJ whole genome shotgun (WGS) entry which is preliminary data.</text>
</comment>
<feature type="repeat" description="TPR" evidence="1">
    <location>
        <begin position="116"/>
        <end position="149"/>
    </location>
</feature>
<sequence>MNPRWSWTLPLCAALLLGACAARPTPPQPGADGAAAPTGTGPGPTLDNLPTYLSLVRQMQGNGLWFASLAHIDALEQKWGASPDSRLLKAEALRQTAQWSASRRLYEQLLDTPVRGAAYRGLGLIAGSQEDFPRAILMLEKARQLLPTDGLVLNDLGYAYLLAQRFEEARLPLMQASELLPSHPRVASNVALYHLSTGQPEHARRLMAQRALSPATRQAIEQLALVLRPGASQPAPSSSLVLKSAQRLSQASLAEAQATKPQ</sequence>
<dbReference type="Gene3D" id="1.25.40.10">
    <property type="entry name" value="Tetratricopeptide repeat domain"/>
    <property type="match status" value="1"/>
</dbReference>
<evidence type="ECO:0000313" key="3">
    <source>
        <dbReference type="EMBL" id="MDG5978379.1"/>
    </source>
</evidence>
<feature type="signal peptide" evidence="2">
    <location>
        <begin position="1"/>
        <end position="21"/>
    </location>
</feature>
<evidence type="ECO:0000313" key="4">
    <source>
        <dbReference type="Proteomes" id="UP001152876"/>
    </source>
</evidence>
<dbReference type="PROSITE" id="PS50005">
    <property type="entry name" value="TPR"/>
    <property type="match status" value="1"/>
</dbReference>
<proteinExistence type="predicted"/>
<keyword evidence="1" id="KW-0802">TPR repeat</keyword>
<dbReference type="AlphaFoldDB" id="A0A9X4SCE0"/>
<reference evidence="3" key="1">
    <citation type="submission" date="2013-01" db="EMBL/GenBank/DDBJ databases">
        <title>Genome draft of Hydrogenophaga taeniospiralis 2K1.</title>
        <authorList>
            <person name="Gomila M."/>
            <person name="Lalucat J."/>
        </authorList>
    </citation>
    <scope>NUCLEOTIDE SEQUENCE</scope>
    <source>
        <strain evidence="3">CCUG 15921</strain>
    </source>
</reference>
<dbReference type="Proteomes" id="UP001152876">
    <property type="component" value="Unassembled WGS sequence"/>
</dbReference>
<protein>
    <recommendedName>
        <fullName evidence="5">Tetratricopeptide repeat protein</fullName>
    </recommendedName>
</protein>
<dbReference type="RefSeq" id="WP_068174740.1">
    <property type="nucleotide sequence ID" value="NZ_AOGK01000037.1"/>
</dbReference>
<dbReference type="Pfam" id="PF14559">
    <property type="entry name" value="TPR_19"/>
    <property type="match status" value="1"/>
</dbReference>
<organism evidence="3 4">
    <name type="scientific">Hydrogenophaga taeniospiralis CCUG 15921</name>
    <dbReference type="NCBI Taxonomy" id="1281780"/>
    <lineage>
        <taxon>Bacteria</taxon>
        <taxon>Pseudomonadati</taxon>
        <taxon>Pseudomonadota</taxon>
        <taxon>Betaproteobacteria</taxon>
        <taxon>Burkholderiales</taxon>
        <taxon>Comamonadaceae</taxon>
        <taxon>Hydrogenophaga</taxon>
    </lineage>
</organism>
<gene>
    <name evidence="3" type="ORF">H010_24222</name>
</gene>
<evidence type="ECO:0008006" key="5">
    <source>
        <dbReference type="Google" id="ProtNLM"/>
    </source>
</evidence>
<dbReference type="InterPro" id="IPR016931">
    <property type="entry name" value="UCP029658_TPR"/>
</dbReference>
<dbReference type="InterPro" id="IPR019734">
    <property type="entry name" value="TPR_rpt"/>
</dbReference>
<name>A0A9X4SCE0_9BURK</name>
<dbReference type="EMBL" id="AOGK01000037">
    <property type="protein sequence ID" value="MDG5978379.1"/>
    <property type="molecule type" value="Genomic_DNA"/>
</dbReference>
<dbReference type="InterPro" id="IPR011990">
    <property type="entry name" value="TPR-like_helical_dom_sf"/>
</dbReference>
<evidence type="ECO:0000256" key="1">
    <source>
        <dbReference type="PROSITE-ProRule" id="PRU00339"/>
    </source>
</evidence>
<dbReference type="SMART" id="SM00028">
    <property type="entry name" value="TPR"/>
    <property type="match status" value="2"/>
</dbReference>
<dbReference type="PIRSF" id="PIRSF029658">
    <property type="entry name" value="UCP029658_TPR"/>
    <property type="match status" value="1"/>
</dbReference>
<keyword evidence="2" id="KW-0732">Signal</keyword>
<keyword evidence="4" id="KW-1185">Reference proteome</keyword>
<evidence type="ECO:0000256" key="2">
    <source>
        <dbReference type="SAM" id="SignalP"/>
    </source>
</evidence>
<feature type="chain" id="PRO_5040986549" description="Tetratricopeptide repeat protein" evidence="2">
    <location>
        <begin position="22"/>
        <end position="262"/>
    </location>
</feature>
<dbReference type="SUPFAM" id="SSF48452">
    <property type="entry name" value="TPR-like"/>
    <property type="match status" value="1"/>
</dbReference>
<accession>A0A9X4SCE0</accession>
<dbReference type="PROSITE" id="PS51257">
    <property type="entry name" value="PROKAR_LIPOPROTEIN"/>
    <property type="match status" value="1"/>
</dbReference>